<comment type="similarity">
    <text evidence="8">Belongs to the LAPTM4/LAPTM5 transporter family.</text>
</comment>
<keyword evidence="18" id="KW-0966">Cell projection</keyword>
<evidence type="ECO:0000256" key="16">
    <source>
        <dbReference type="ARBA" id="ARBA00023136"/>
    </source>
</evidence>
<dbReference type="InterPro" id="IPR051115">
    <property type="entry name" value="LAPTM_transporter"/>
</dbReference>
<evidence type="ECO:0000256" key="17">
    <source>
        <dbReference type="ARBA" id="ARBA00023228"/>
    </source>
</evidence>
<feature type="transmembrane region" description="Helical" evidence="21">
    <location>
        <begin position="108"/>
        <end position="132"/>
    </location>
</feature>
<evidence type="ECO:0000256" key="3">
    <source>
        <dbReference type="ARBA" id="ARBA00004316"/>
    </source>
</evidence>
<feature type="transmembrane region" description="Helical" evidence="21">
    <location>
        <begin position="152"/>
        <end position="176"/>
    </location>
</feature>
<evidence type="ECO:0000256" key="5">
    <source>
        <dbReference type="ARBA" id="ARBA00004356"/>
    </source>
</evidence>
<evidence type="ECO:0000256" key="18">
    <source>
        <dbReference type="ARBA" id="ARBA00023273"/>
    </source>
</evidence>
<comment type="caution">
    <text evidence="22">The sequence shown here is derived from an EMBL/GenBank/DDBJ whole genome shotgun (WGS) entry which is preliminary data.</text>
</comment>
<keyword evidence="16 21" id="KW-0472">Membrane</keyword>
<keyword evidence="12 21" id="KW-0812">Transmembrane</keyword>
<reference evidence="23" key="1">
    <citation type="submission" date="2024-04" db="EMBL/GenBank/DDBJ databases">
        <title>Salinicola lusitanus LLJ914,a marine bacterium isolated from the Okinawa Trough.</title>
        <authorList>
            <person name="Li J."/>
        </authorList>
    </citation>
    <scope>NUCLEOTIDE SEQUENCE [LARGE SCALE GENOMIC DNA]</scope>
</reference>
<keyword evidence="13" id="KW-0967">Endosome</keyword>
<dbReference type="EMBL" id="JBBPFD010000019">
    <property type="protein sequence ID" value="KAK7885988.1"/>
    <property type="molecule type" value="Genomic_DNA"/>
</dbReference>
<keyword evidence="15 21" id="KW-1133">Transmembrane helix</keyword>
<evidence type="ECO:0000256" key="20">
    <source>
        <dbReference type="ARBA" id="ARBA00046444"/>
    </source>
</evidence>
<evidence type="ECO:0000256" key="19">
    <source>
        <dbReference type="ARBA" id="ARBA00045893"/>
    </source>
</evidence>
<evidence type="ECO:0000256" key="7">
    <source>
        <dbReference type="ARBA" id="ARBA00004656"/>
    </source>
</evidence>
<gene>
    <name evidence="22" type="ORF">WMY93_025609</name>
</gene>
<dbReference type="GO" id="GO:0042995">
    <property type="term" value="C:cell projection"/>
    <property type="evidence" value="ECO:0007669"/>
    <property type="project" value="UniProtKB-SubCell"/>
</dbReference>
<keyword evidence="23" id="KW-1185">Reference proteome</keyword>
<evidence type="ECO:0000256" key="4">
    <source>
        <dbReference type="ARBA" id="ARBA00004333"/>
    </source>
</evidence>
<evidence type="ECO:0000256" key="10">
    <source>
        <dbReference type="ARBA" id="ARBA00022448"/>
    </source>
</evidence>
<evidence type="ECO:0000313" key="23">
    <source>
        <dbReference type="Proteomes" id="UP001460270"/>
    </source>
</evidence>
<comment type="function">
    <text evidence="19">Required for optimal lysosomal function. Blocks EGF-stimulated EGFR intraluminal sorting and degradation. Conversely by binding with the phosphatidylinositol 4,5-bisphosphate, regulates its PIP5K1C interaction, inhibits HGS ubiquitination and relieves LAPTM4B inhibition of EGFR degradation. Recruits SLC3A2 and SLC7A5 (the Leu transporter) to the lysosome, promoting entry of leucine and other essential amino acid (EAA) into the lysosome, stimulating activation of proton-transporting vacuolar (V)-ATPase protein pump (V-ATPase) and hence mTORC1 activation. Plays a role as negative regulator of TGFB1 production in regulatory T cells. Binds ceramide and facilitates its exit from late endosome in order to control cell death pathways.</text>
</comment>
<dbReference type="GO" id="GO:0005886">
    <property type="term" value="C:plasma membrane"/>
    <property type="evidence" value="ECO:0007669"/>
    <property type="project" value="UniProtKB-SubCell"/>
</dbReference>
<evidence type="ECO:0000256" key="13">
    <source>
        <dbReference type="ARBA" id="ARBA00022753"/>
    </source>
</evidence>
<dbReference type="GO" id="GO:0005765">
    <property type="term" value="C:lysosomal membrane"/>
    <property type="evidence" value="ECO:0007669"/>
    <property type="project" value="UniProtKB-SubCell"/>
</dbReference>
<dbReference type="Pfam" id="PF03821">
    <property type="entry name" value="Mtp"/>
    <property type="match status" value="1"/>
</dbReference>
<evidence type="ECO:0000256" key="1">
    <source>
        <dbReference type="ARBA" id="ARBA00004127"/>
    </source>
</evidence>
<dbReference type="PANTHER" id="PTHR12479:SF6">
    <property type="entry name" value="LYSOSOMAL-ASSOCIATED TRANSMEMBRANE PROTEIN 4B"/>
    <property type="match status" value="1"/>
</dbReference>
<evidence type="ECO:0000256" key="2">
    <source>
        <dbReference type="ARBA" id="ARBA00004236"/>
    </source>
</evidence>
<evidence type="ECO:0000256" key="21">
    <source>
        <dbReference type="SAM" id="Phobius"/>
    </source>
</evidence>
<evidence type="ECO:0000256" key="15">
    <source>
        <dbReference type="ARBA" id="ARBA00022989"/>
    </source>
</evidence>
<comment type="subcellular location">
    <subcellularLocation>
        <location evidence="2">Cell membrane</location>
    </subcellularLocation>
    <subcellularLocation>
        <location evidence="3">Cell projection</location>
    </subcellularLocation>
    <subcellularLocation>
        <location evidence="1">Endomembrane system</location>
        <topology evidence="1">Multi-pass membrane protein</topology>
    </subcellularLocation>
    <subcellularLocation>
        <location evidence="5">Endosome</location>
        <location evidence="5">Multivesicular body lumen</location>
    </subcellularLocation>
    <subcellularLocation>
        <location evidence="4">Endosome</location>
        <location evidence="4">Multivesicular body membrane</location>
    </subcellularLocation>
    <subcellularLocation>
        <location evidence="6">Late endosome membrane</location>
    </subcellularLocation>
    <subcellularLocation>
        <location evidence="7">Lysosome membrane</location>
    </subcellularLocation>
</comment>
<evidence type="ECO:0000256" key="12">
    <source>
        <dbReference type="ARBA" id="ARBA00022692"/>
    </source>
</evidence>
<dbReference type="InterPro" id="IPR004687">
    <property type="entry name" value="LAPTM4/5"/>
</dbReference>
<keyword evidence="17" id="KW-0458">Lysosome</keyword>
<feature type="transmembrane region" description="Helical" evidence="21">
    <location>
        <begin position="75"/>
        <end position="96"/>
    </location>
</feature>
<feature type="transmembrane region" description="Helical" evidence="21">
    <location>
        <begin position="32"/>
        <end position="50"/>
    </location>
</feature>
<evidence type="ECO:0000313" key="22">
    <source>
        <dbReference type="EMBL" id="KAK7885988.1"/>
    </source>
</evidence>
<evidence type="ECO:0000256" key="6">
    <source>
        <dbReference type="ARBA" id="ARBA00004414"/>
    </source>
</evidence>
<evidence type="ECO:0000256" key="11">
    <source>
        <dbReference type="ARBA" id="ARBA00022475"/>
    </source>
</evidence>
<organism evidence="22 23">
    <name type="scientific">Mugilogobius chulae</name>
    <name type="common">yellowstripe goby</name>
    <dbReference type="NCBI Taxonomy" id="88201"/>
    <lineage>
        <taxon>Eukaryota</taxon>
        <taxon>Metazoa</taxon>
        <taxon>Chordata</taxon>
        <taxon>Craniata</taxon>
        <taxon>Vertebrata</taxon>
        <taxon>Euteleostomi</taxon>
        <taxon>Actinopterygii</taxon>
        <taxon>Neopterygii</taxon>
        <taxon>Teleostei</taxon>
        <taxon>Neoteleostei</taxon>
        <taxon>Acanthomorphata</taxon>
        <taxon>Gobiaria</taxon>
        <taxon>Gobiiformes</taxon>
        <taxon>Gobioidei</taxon>
        <taxon>Gobiidae</taxon>
        <taxon>Gobionellinae</taxon>
        <taxon>Mugilogobius</taxon>
    </lineage>
</organism>
<dbReference type="GO" id="GO:0032585">
    <property type="term" value="C:multivesicular body membrane"/>
    <property type="evidence" value="ECO:0007669"/>
    <property type="project" value="UniProtKB-SubCell"/>
</dbReference>
<accession>A0AAW0N4E0</accession>
<comment type="subunit">
    <text evidence="20">Homooligomer; upon reaching the lysosomes. Interacts with MCOLN1. Interacts with NEDD4; may play a role in the lysosomal sorting of LAPTM4B; enhances HGS association with NEDD4; mediates inhibition of EGFR degradation. Interacts with PIP5K1C; promotes SNX5 association with LAPTM4B; kinase activity of PIP5K1C is required; interaction is regulated by phosphatidylinositol 4,5-bisphosphate generated by PIP5K1C. Interacts with HGS; promotes HGS ubiquitination. Interacts with SNX5. Interacts with SLC3A2 and SLC7A5; recruits SLC3A2 and SLC7A5 to lysosomes to promote leucine uptake into these organelles and is required for mTORC1 activation. Interacts with LRRC32; decreases TGFB1 production in regulatory T cells. Interacts with BECN1; competes with EGFR for LAPTM4B binding; regulates EGFR activity. Interacts with EGFR; positively correlates with EGFR activation.</text>
</comment>
<evidence type="ECO:0000256" key="14">
    <source>
        <dbReference type="ARBA" id="ARBA00022843"/>
    </source>
</evidence>
<evidence type="ECO:0000256" key="8">
    <source>
        <dbReference type="ARBA" id="ARBA00010076"/>
    </source>
</evidence>
<sequence>MGKMTLLSPGLRSSTSCCLCCHVRTGTIILGVWRMLFNIVVLIILLPALWDSQMYHLISAEMSSGLDVIDDDNTLYIVSAISLLMIIISGMATYGAFKLRSAWIIPFLCYECFDFGLNTVVAMCLIFNPSTIGDYVKQLPDNFLDKDIDMNYMAVAVVFFIICILIGKAYLILCVWRCYAYVKSWGNTEILNYTTTIDTTVLIPPYDDTMAFTPKKCSSPSYSASISA</sequence>
<keyword evidence="10" id="KW-0813">Transport</keyword>
<name>A0AAW0N4E0_9GOBI</name>
<proteinExistence type="inferred from homology"/>
<dbReference type="PANTHER" id="PTHR12479">
    <property type="entry name" value="LYSOSOMAL-ASSOCIATED TRANSMEMBRANE PROTEIN"/>
    <property type="match status" value="1"/>
</dbReference>
<dbReference type="AlphaFoldDB" id="A0AAW0N4E0"/>
<evidence type="ECO:0000256" key="9">
    <source>
        <dbReference type="ARBA" id="ARBA00018954"/>
    </source>
</evidence>
<keyword evidence="14" id="KW-0832">Ubl conjugation</keyword>
<dbReference type="Proteomes" id="UP001460270">
    <property type="component" value="Unassembled WGS sequence"/>
</dbReference>
<keyword evidence="11" id="KW-1003">Cell membrane</keyword>
<protein>
    <recommendedName>
        <fullName evidence="9">Lysosomal-associated transmembrane protein 4B</fullName>
    </recommendedName>
</protein>